<evidence type="ECO:0000313" key="9">
    <source>
        <dbReference type="EMBL" id="MCQ4635336.1"/>
    </source>
</evidence>
<evidence type="ECO:0000256" key="2">
    <source>
        <dbReference type="ARBA" id="ARBA00022670"/>
    </source>
</evidence>
<dbReference type="PRINTS" id="PR00728">
    <property type="entry name" value="SIGNALPTASE"/>
</dbReference>
<feature type="domain" description="Peptidase S24/S26A/S26B/S26C" evidence="8">
    <location>
        <begin position="40"/>
        <end position="113"/>
    </location>
</feature>
<comment type="subcellular location">
    <subcellularLocation>
        <location evidence="1">Endomembrane system</location>
    </subcellularLocation>
</comment>
<proteinExistence type="predicted"/>
<keyword evidence="10" id="KW-1185">Reference proteome</keyword>
<gene>
    <name evidence="9" type="ORF">NE619_01220</name>
</gene>
<reference evidence="9 10" key="1">
    <citation type="submission" date="2022-06" db="EMBL/GenBank/DDBJ databases">
        <title>Isolation of gut microbiota from human fecal samples.</title>
        <authorList>
            <person name="Pamer E.G."/>
            <person name="Barat B."/>
            <person name="Waligurski E."/>
            <person name="Medina S."/>
            <person name="Paddock L."/>
            <person name="Mostad J."/>
        </authorList>
    </citation>
    <scope>NUCLEOTIDE SEQUENCE [LARGE SCALE GENOMIC DNA]</scope>
    <source>
        <strain evidence="9 10">SL.3.17</strain>
    </source>
</reference>
<evidence type="ECO:0000259" key="8">
    <source>
        <dbReference type="Pfam" id="PF00717"/>
    </source>
</evidence>
<comment type="caution">
    <text evidence="9">The sequence shown here is derived from an EMBL/GenBank/DDBJ whole genome shotgun (WGS) entry which is preliminary data.</text>
</comment>
<evidence type="ECO:0000313" key="10">
    <source>
        <dbReference type="Proteomes" id="UP001524502"/>
    </source>
</evidence>
<dbReference type="NCBIfam" id="TIGR02228">
    <property type="entry name" value="sigpep_I_arch"/>
    <property type="match status" value="1"/>
</dbReference>
<keyword evidence="9" id="KW-0378">Hydrolase</keyword>
<dbReference type="InterPro" id="IPR019533">
    <property type="entry name" value="Peptidase_S26"/>
</dbReference>
<dbReference type="PANTHER" id="PTHR10806">
    <property type="entry name" value="SIGNAL PEPTIDASE COMPLEX CATALYTIC SUBUNIT SEC11"/>
    <property type="match status" value="1"/>
</dbReference>
<keyword evidence="4 7" id="KW-1133">Transmembrane helix</keyword>
<organism evidence="9 10">
    <name type="scientific">Anaerovorax odorimutans</name>
    <dbReference type="NCBI Taxonomy" id="109327"/>
    <lineage>
        <taxon>Bacteria</taxon>
        <taxon>Bacillati</taxon>
        <taxon>Bacillota</taxon>
        <taxon>Clostridia</taxon>
        <taxon>Peptostreptococcales</taxon>
        <taxon>Anaerovoracaceae</taxon>
        <taxon>Anaerovorax</taxon>
    </lineage>
</organism>
<dbReference type="EC" id="3.4.21.89" evidence="6"/>
<name>A0ABT1RK47_9FIRM</name>
<dbReference type="InterPro" id="IPR001733">
    <property type="entry name" value="Peptidase_S26B"/>
</dbReference>
<evidence type="ECO:0000256" key="1">
    <source>
        <dbReference type="ARBA" id="ARBA00004308"/>
    </source>
</evidence>
<accession>A0ABT1RK47</accession>
<keyword evidence="2" id="KW-0645">Protease</keyword>
<dbReference type="PANTHER" id="PTHR10806:SF6">
    <property type="entry name" value="SIGNAL PEPTIDASE COMPLEX CATALYTIC SUBUNIT SEC11"/>
    <property type="match status" value="1"/>
</dbReference>
<keyword evidence="3 7" id="KW-0812">Transmembrane</keyword>
<dbReference type="Pfam" id="PF00717">
    <property type="entry name" value="Peptidase_S24"/>
    <property type="match status" value="1"/>
</dbReference>
<evidence type="ECO:0000256" key="5">
    <source>
        <dbReference type="ARBA" id="ARBA00023136"/>
    </source>
</evidence>
<feature type="transmembrane region" description="Helical" evidence="7">
    <location>
        <begin position="132"/>
        <end position="150"/>
    </location>
</feature>
<dbReference type="GO" id="GO:0009003">
    <property type="term" value="F:signal peptidase activity"/>
    <property type="evidence" value="ECO:0007669"/>
    <property type="project" value="UniProtKB-EC"/>
</dbReference>
<keyword evidence="5 7" id="KW-0472">Membrane</keyword>
<dbReference type="CDD" id="cd06530">
    <property type="entry name" value="S26_SPase_I"/>
    <property type="match status" value="1"/>
</dbReference>
<evidence type="ECO:0000256" key="4">
    <source>
        <dbReference type="ARBA" id="ARBA00022989"/>
    </source>
</evidence>
<evidence type="ECO:0000256" key="7">
    <source>
        <dbReference type="SAM" id="Phobius"/>
    </source>
</evidence>
<evidence type="ECO:0000256" key="6">
    <source>
        <dbReference type="NCBIfam" id="TIGR02228"/>
    </source>
</evidence>
<dbReference type="SUPFAM" id="SSF51306">
    <property type="entry name" value="LexA/Signal peptidase"/>
    <property type="match status" value="1"/>
</dbReference>
<evidence type="ECO:0000256" key="3">
    <source>
        <dbReference type="ARBA" id="ARBA00022692"/>
    </source>
</evidence>
<dbReference type="Proteomes" id="UP001524502">
    <property type="component" value="Unassembled WGS sequence"/>
</dbReference>
<feature type="transmembrane region" description="Helical" evidence="7">
    <location>
        <begin position="12"/>
        <end position="30"/>
    </location>
</feature>
<dbReference type="Gene3D" id="2.10.109.10">
    <property type="entry name" value="Umud Fragment, subunit A"/>
    <property type="match status" value="1"/>
</dbReference>
<protein>
    <recommendedName>
        <fullName evidence="6">Signal peptidase I</fullName>
        <ecNumber evidence="6">3.4.21.89</ecNumber>
    </recommendedName>
</protein>
<dbReference type="InterPro" id="IPR015927">
    <property type="entry name" value="Peptidase_S24_S26A/B/C"/>
</dbReference>
<dbReference type="RefSeq" id="WP_256130532.1">
    <property type="nucleotide sequence ID" value="NZ_JANFXK010000001.1"/>
</dbReference>
<sequence length="164" mass="17820">MAIKLYRILETILIFLAMFIVLALGGMRLFGNMSPYIVLSGSMEPVVPAGSLCFVDKKSTEIEVGDIVAFSKGRLPVAHRIIAEKDGVYRTKGDNNLTADTAPVKKAEIIGKTIFSIPKAGYAAAFLKSARGMVLTTILLAGFIATGRVLSKRKKHKEVRYGED</sequence>
<dbReference type="EMBL" id="JANFXK010000001">
    <property type="protein sequence ID" value="MCQ4635336.1"/>
    <property type="molecule type" value="Genomic_DNA"/>
</dbReference>
<dbReference type="InterPro" id="IPR036286">
    <property type="entry name" value="LexA/Signal_pep-like_sf"/>
</dbReference>